<organism evidence="2 3">
    <name type="scientific">Burkholderia cepacia</name>
    <name type="common">Pseudomonas cepacia</name>
    <dbReference type="NCBI Taxonomy" id="292"/>
    <lineage>
        <taxon>Bacteria</taxon>
        <taxon>Pseudomonadati</taxon>
        <taxon>Pseudomonadota</taxon>
        <taxon>Betaproteobacteria</taxon>
        <taxon>Burkholderiales</taxon>
        <taxon>Burkholderiaceae</taxon>
        <taxon>Burkholderia</taxon>
        <taxon>Burkholderia cepacia complex</taxon>
    </lineage>
</organism>
<proteinExistence type="predicted"/>
<evidence type="ECO:0000256" key="1">
    <source>
        <dbReference type="SAM" id="SignalP"/>
    </source>
</evidence>
<accession>A0A1B4PYG8</accession>
<name>A0A1B4PYG8_BURCE</name>
<sequence length="267" mass="29125">MKNKFFRLIAGVALVSASISASSQTAVRDYVNLRSKAVDAIHAQYSDQGNERLSRVADKSLQAVRTKLKELVGPIDVTGFPRSGDSIIGSREDDQYEGLDGIAVTSLDKKTNLFVTTVPLVRVWLASHRKEVKNYSSLQKLLGTEAFYNAAATISGAAAVYGYGEMPVAIRGDGSIARAILFALGQDDPAPNPPDSIAVTVMWNDRIYIFTEKTTVGNIPGCAESSRDASISFEQCFAKRLLSQSTYPRLISQAQRLVDRILPPQRH</sequence>
<feature type="signal peptide" evidence="1">
    <location>
        <begin position="1"/>
        <end position="23"/>
    </location>
</feature>
<evidence type="ECO:0000313" key="2">
    <source>
        <dbReference type="EMBL" id="AOK18948.1"/>
    </source>
</evidence>
<dbReference type="Proteomes" id="UP000094776">
    <property type="component" value="Chromosome 2"/>
</dbReference>
<protein>
    <submittedName>
        <fullName evidence="2">Uncharacterized protein</fullName>
    </submittedName>
</protein>
<keyword evidence="1" id="KW-0732">Signal</keyword>
<feature type="chain" id="PRO_5008567808" evidence="1">
    <location>
        <begin position="24"/>
        <end position="267"/>
    </location>
</feature>
<gene>
    <name evidence="2" type="ORF">WT26_23495</name>
</gene>
<evidence type="ECO:0000313" key="3">
    <source>
        <dbReference type="Proteomes" id="UP000094776"/>
    </source>
</evidence>
<dbReference type="EMBL" id="CP013444">
    <property type="protein sequence ID" value="AOK18948.1"/>
    <property type="molecule type" value="Genomic_DNA"/>
</dbReference>
<reference evidence="2 3" key="1">
    <citation type="submission" date="2015-12" db="EMBL/GenBank/DDBJ databases">
        <title>Diversity of Burkholderia near neighbor genomes.</title>
        <authorList>
            <person name="Sahl J."/>
            <person name="Wagner D."/>
            <person name="Keim P."/>
        </authorList>
    </citation>
    <scope>NUCLEOTIDE SEQUENCE [LARGE SCALE GENOMIC DNA]</scope>
    <source>
        <strain evidence="2 3">MSMB1184WGS</strain>
    </source>
</reference>
<dbReference type="AlphaFoldDB" id="A0A1B4PYG8"/>
<dbReference type="RefSeq" id="WP_069274071.1">
    <property type="nucleotide sequence ID" value="NZ_CP013444.1"/>
</dbReference>